<evidence type="ECO:0000313" key="2">
    <source>
        <dbReference type="EMBL" id="CAQ89894.1"/>
    </source>
</evidence>
<keyword evidence="1" id="KW-0812">Transmembrane</keyword>
<proteinExistence type="predicted"/>
<feature type="transmembrane region" description="Helical" evidence="1">
    <location>
        <begin position="12"/>
        <end position="29"/>
    </location>
</feature>
<dbReference type="Proteomes" id="UP000000745">
    <property type="component" value="Chromosome"/>
</dbReference>
<dbReference type="KEGG" id="efe:EFER_2395"/>
<name>B7LKP9_ESCF3</name>
<dbReference type="HOGENOM" id="CLU_3079929_0_0_6"/>
<protein>
    <submittedName>
        <fullName evidence="2">Uncharacterized protein</fullName>
    </submittedName>
</protein>
<sequence length="52" mass="5746">MCTVVADYSAHPWGSALIGLHFFAAFRILEVLHNRGDKGHIVSLTVRHGMVN</sequence>
<evidence type="ECO:0000256" key="1">
    <source>
        <dbReference type="SAM" id="Phobius"/>
    </source>
</evidence>
<dbReference type="AlphaFoldDB" id="B7LKP9"/>
<accession>B7LKP9</accession>
<gene>
    <name evidence="2" type="ordered locus">EFER_2395</name>
</gene>
<organism evidence="2 3">
    <name type="scientific">Escherichia fergusonii (strain ATCC 35469 / DSM 13698 / CCUG 18766 / IAM 14443 / JCM 21226 / LMG 7866 / NBRC 102419 / NCTC 12128 / CDC 0568-73)</name>
    <dbReference type="NCBI Taxonomy" id="585054"/>
    <lineage>
        <taxon>Bacteria</taxon>
        <taxon>Pseudomonadati</taxon>
        <taxon>Pseudomonadota</taxon>
        <taxon>Gammaproteobacteria</taxon>
        <taxon>Enterobacterales</taxon>
        <taxon>Enterobacteriaceae</taxon>
        <taxon>Escherichia</taxon>
    </lineage>
</organism>
<keyword evidence="1" id="KW-0472">Membrane</keyword>
<evidence type="ECO:0000313" key="3">
    <source>
        <dbReference type="Proteomes" id="UP000000745"/>
    </source>
</evidence>
<keyword evidence="1" id="KW-1133">Transmembrane helix</keyword>
<dbReference type="EMBL" id="CU928158">
    <property type="protein sequence ID" value="CAQ89894.1"/>
    <property type="molecule type" value="Genomic_DNA"/>
</dbReference>
<keyword evidence="3" id="KW-1185">Reference proteome</keyword>
<reference evidence="3" key="1">
    <citation type="journal article" date="2009" name="PLoS Genet.">
        <title>Organised genome dynamics in the Escherichia coli species results in highly diverse adaptive paths.</title>
        <authorList>
            <person name="Touchon M."/>
            <person name="Hoede C."/>
            <person name="Tenaillon O."/>
            <person name="Barbe V."/>
            <person name="Baeriswyl S."/>
            <person name="Bidet P."/>
            <person name="Bingen E."/>
            <person name="Bonacorsi S."/>
            <person name="Bouchier C."/>
            <person name="Bouvet O."/>
            <person name="Calteau A."/>
            <person name="Chiapello H."/>
            <person name="Clermont O."/>
            <person name="Cruveiller S."/>
            <person name="Danchin A."/>
            <person name="Diard M."/>
            <person name="Dossat C."/>
            <person name="Karoui M.E."/>
            <person name="Frapy E."/>
            <person name="Garry L."/>
            <person name="Ghigo J.M."/>
            <person name="Gilles A.M."/>
            <person name="Johnson J."/>
            <person name="Le Bouguenec C."/>
            <person name="Lescat M."/>
            <person name="Mangenot S."/>
            <person name="Martinez-Jehanne V."/>
            <person name="Matic I."/>
            <person name="Nassif X."/>
            <person name="Oztas S."/>
            <person name="Petit M.A."/>
            <person name="Pichon C."/>
            <person name="Rouy Z."/>
            <person name="Ruf C.S."/>
            <person name="Schneider D."/>
            <person name="Tourret J."/>
            <person name="Vacherie B."/>
            <person name="Vallenet D."/>
            <person name="Medigue C."/>
            <person name="Rocha E.P.C."/>
            <person name="Denamur E."/>
        </authorList>
    </citation>
    <scope>NUCLEOTIDE SEQUENCE [LARGE SCALE GENOMIC DNA]</scope>
    <source>
        <strain evidence="3">ATCC 35469 / DSM 13698 / BCRC 15582 / CCUG 18766 / IAM 14443 / JCM 21226 / LMG 7866 / NBRC 102419 / NCTC 12128 / CDC 0568-73</strain>
    </source>
</reference>